<organism evidence="8 9">
    <name type="scientific">Coccomyxa subellipsoidea (strain C-169)</name>
    <name type="common">Green microalga</name>
    <dbReference type="NCBI Taxonomy" id="574566"/>
    <lineage>
        <taxon>Eukaryota</taxon>
        <taxon>Viridiplantae</taxon>
        <taxon>Chlorophyta</taxon>
        <taxon>core chlorophytes</taxon>
        <taxon>Trebouxiophyceae</taxon>
        <taxon>Trebouxiophyceae incertae sedis</taxon>
        <taxon>Coccomyxaceae</taxon>
        <taxon>Coccomyxa</taxon>
        <taxon>Coccomyxa subellipsoidea</taxon>
    </lineage>
</organism>
<evidence type="ECO:0000256" key="6">
    <source>
        <dbReference type="SAM" id="MobiDB-lite"/>
    </source>
</evidence>
<dbReference type="SUPFAM" id="SSF57850">
    <property type="entry name" value="RING/U-box"/>
    <property type="match status" value="1"/>
</dbReference>
<keyword evidence="4" id="KW-0862">Zinc</keyword>
<dbReference type="Proteomes" id="UP000007264">
    <property type="component" value="Unassembled WGS sequence"/>
</dbReference>
<dbReference type="Pfam" id="PF00097">
    <property type="entry name" value="zf-C3HC4"/>
    <property type="match status" value="1"/>
</dbReference>
<protein>
    <recommendedName>
        <fullName evidence="7">RING-type domain-containing protein</fullName>
    </recommendedName>
</protein>
<dbReference type="KEGG" id="csl:COCSUDRAFT_59229"/>
<dbReference type="InterPro" id="IPR038718">
    <property type="entry name" value="SNF2-like_sf"/>
</dbReference>
<dbReference type="InterPro" id="IPR018957">
    <property type="entry name" value="Znf_C3HC4_RING-type"/>
</dbReference>
<reference evidence="8 9" key="1">
    <citation type="journal article" date="2012" name="Genome Biol.">
        <title>The genome of the polar eukaryotic microalga coccomyxa subellipsoidea reveals traits of cold adaptation.</title>
        <authorList>
            <person name="Blanc G."/>
            <person name="Agarkova I."/>
            <person name="Grimwood J."/>
            <person name="Kuo A."/>
            <person name="Brueggeman A."/>
            <person name="Dunigan D."/>
            <person name="Gurnon J."/>
            <person name="Ladunga I."/>
            <person name="Lindquist E."/>
            <person name="Lucas S."/>
            <person name="Pangilinan J."/>
            <person name="Proschold T."/>
            <person name="Salamov A."/>
            <person name="Schmutz J."/>
            <person name="Weeks D."/>
            <person name="Yamada T."/>
            <person name="Claverie J.M."/>
            <person name="Grigoriev I."/>
            <person name="Van Etten J."/>
            <person name="Lomsadze A."/>
            <person name="Borodovsky M."/>
        </authorList>
    </citation>
    <scope>NUCLEOTIDE SEQUENCE [LARGE SCALE GENOMIC DNA]</scope>
    <source>
        <strain evidence="8 9">C-169</strain>
    </source>
</reference>
<keyword evidence="9" id="KW-1185">Reference proteome</keyword>
<dbReference type="InterPro" id="IPR000330">
    <property type="entry name" value="SNF2_N"/>
</dbReference>
<dbReference type="Pfam" id="PF00176">
    <property type="entry name" value="SNF2-rel_dom"/>
    <property type="match status" value="1"/>
</dbReference>
<gene>
    <name evidence="8" type="ORF">COCSUDRAFT_59229</name>
</gene>
<keyword evidence="2" id="KW-0479">Metal-binding</keyword>
<evidence type="ECO:0000256" key="1">
    <source>
        <dbReference type="ARBA" id="ARBA00008438"/>
    </source>
</evidence>
<evidence type="ECO:0000256" key="5">
    <source>
        <dbReference type="PROSITE-ProRule" id="PRU00175"/>
    </source>
</evidence>
<dbReference type="GO" id="GO:0008270">
    <property type="term" value="F:zinc ion binding"/>
    <property type="evidence" value="ECO:0007669"/>
    <property type="project" value="UniProtKB-KW"/>
</dbReference>
<dbReference type="SMART" id="SM00184">
    <property type="entry name" value="RING"/>
    <property type="match status" value="1"/>
</dbReference>
<feature type="region of interest" description="Disordered" evidence="6">
    <location>
        <begin position="63"/>
        <end position="97"/>
    </location>
</feature>
<feature type="compositionally biased region" description="Polar residues" evidence="6">
    <location>
        <begin position="63"/>
        <end position="72"/>
    </location>
</feature>
<accession>I0Z7U3</accession>
<keyword evidence="3 5" id="KW-0863">Zinc-finger</keyword>
<dbReference type="SUPFAM" id="SSF52540">
    <property type="entry name" value="P-loop containing nucleoside triphosphate hydrolases"/>
    <property type="match status" value="1"/>
</dbReference>
<name>I0Z7U3_COCSC</name>
<feature type="domain" description="RING-type" evidence="7">
    <location>
        <begin position="1120"/>
        <end position="1169"/>
    </location>
</feature>
<feature type="region of interest" description="Disordered" evidence="6">
    <location>
        <begin position="1088"/>
        <end position="1110"/>
    </location>
</feature>
<dbReference type="PANTHER" id="PTHR45865:SF1">
    <property type="entry name" value="E3 UBIQUITIN-PROTEIN LIGASE SHPRH"/>
    <property type="match status" value="1"/>
</dbReference>
<dbReference type="Pfam" id="PF21325">
    <property type="entry name" value="SHPRH_helical-1st"/>
    <property type="match status" value="1"/>
</dbReference>
<dbReference type="InterPro" id="IPR001841">
    <property type="entry name" value="Znf_RING"/>
</dbReference>
<dbReference type="eggNOG" id="KOG0298">
    <property type="taxonomic scope" value="Eukaryota"/>
</dbReference>
<evidence type="ECO:0000256" key="3">
    <source>
        <dbReference type="ARBA" id="ARBA00022771"/>
    </source>
</evidence>
<dbReference type="InterPro" id="IPR048686">
    <property type="entry name" value="SHPRH_helical_1st"/>
</dbReference>
<evidence type="ECO:0000256" key="4">
    <source>
        <dbReference type="ARBA" id="ARBA00022833"/>
    </source>
</evidence>
<sequence length="1216" mass="133673">MELKAPQAGQQSLSGLGDVTELQLELLLPYSWQYEPEARTRSQQVHNIRDVLLWLLPQISPQARTSDNQAGPSTPRKPRILSSPGSPHSPKGGGSNQAFDEVVEDIAEADALEIYTAVKPSGTERELEATLPQLTSTLHRHQRRAAAWMVDREIAAEAPSASDELHPLWREVTCLDGQRFYVNPYTGLLTRTRFSKPNRVPGGILADEMESDARPKHERIDCTCPVTGDTPGAEDYAGLWVQCDECQAWLHGHWAYICPKCIRAHANALVTVDCGATLIVSPASILKQWQTEITKHTHPGALKVLVYEHAGLDAERGAPSKGLSARDFAAADVVLTTYETLQKDVNRQGNVTTYALRQAKKYEVLPTPLTRLRWWRVCLDEAQLVESTTAKAAKLAVNIQAQHRWCVTGTPLSRGLEDLYGLFYFLHAHPYSDRFWWHEVLQKPYVAGCPAGRKRLMAQLKPAEGGIFWRTSKADVAHELALPPQSHRTTFLTLSAIERHFYMRQHQANTLLHADCASKARAVLPAELLAALEAGRAGDEAFRRLTRAEEKSLLGNLLRLRQACCHPQVGSRGIKALNAAKTPLSMDSILEVLVEKARVEAEDAQRILLSALNGLAGLMLIEDDKTQAVALYRQVLATAEGNKALIRLDPLQKLHTLSNLAELLGSGVPGVPHTLRDDSLGAEAEKIREEYLVQWVAKVAAAEKDYRAALDHMERPGAAAEQSETAAWFKGPGRSGGAAPSSSSAPAASEEVELWYLDAIDLILQNSDDYGERAASAIRDQLSVIDEMRRKTERNATSLARRITGLAGLKLLLRNELGASAAAREKALKMLQDLSDVNHARPDSLVEQAATCGRCRSELGEAGRVCRHCKMDDVWLGWEMRLFRLDTRAMEAGAHVSPEDALRQAQAATLRHIGRGGLDEEAAMQAGGDGAAGASDMGRELVSTVEIVRHPSEAEQVLRMLPGQLRGLKHLPQRAAAQREALLAAAKAALDRLEAGRRVFLRGRALALAQRFALYARDELAMSTLRIRVRVSGEYVKPHEVHFKLHPAEIPVKNKELTTERIVAEADLNKQLGTLRYLRGLRAARQRMQAGAERAEQAPDKQNSEPAAVSSEAAAEVEVCPVCQEPLGQELTMLPCGHQLCVRCHMAILDRIPPYIPMVNRHIHCPTCRARTKVTDIALVDAGRSAAKEEGQSDALADEEQIVVSGSYSTKGQKNA</sequence>
<comment type="similarity">
    <text evidence="1">Belongs to the SNF2/RAD54 helicase family. RAD16 subfamily.</text>
</comment>
<dbReference type="InterPro" id="IPR013083">
    <property type="entry name" value="Znf_RING/FYVE/PHD"/>
</dbReference>
<dbReference type="Gene3D" id="3.30.40.10">
    <property type="entry name" value="Zinc/RING finger domain, C3HC4 (zinc finger)"/>
    <property type="match status" value="1"/>
</dbReference>
<evidence type="ECO:0000259" key="7">
    <source>
        <dbReference type="PROSITE" id="PS50089"/>
    </source>
</evidence>
<dbReference type="OrthoDB" id="423559at2759"/>
<dbReference type="InterPro" id="IPR052583">
    <property type="entry name" value="ATP-helicase/E3_Ub-Ligase"/>
</dbReference>
<evidence type="ECO:0000313" key="9">
    <source>
        <dbReference type="Proteomes" id="UP000007264"/>
    </source>
</evidence>
<dbReference type="PROSITE" id="PS50089">
    <property type="entry name" value="ZF_RING_2"/>
    <property type="match status" value="1"/>
</dbReference>
<dbReference type="InterPro" id="IPR027417">
    <property type="entry name" value="P-loop_NTPase"/>
</dbReference>
<dbReference type="AlphaFoldDB" id="I0Z7U3"/>
<dbReference type="PANTHER" id="PTHR45865">
    <property type="entry name" value="E3 UBIQUITIN-PROTEIN LIGASE SHPRH FAMILY MEMBER"/>
    <property type="match status" value="1"/>
</dbReference>
<dbReference type="GO" id="GO:0005524">
    <property type="term" value="F:ATP binding"/>
    <property type="evidence" value="ECO:0007669"/>
    <property type="project" value="InterPro"/>
</dbReference>
<dbReference type="RefSeq" id="XP_005651256.1">
    <property type="nucleotide sequence ID" value="XM_005651199.1"/>
</dbReference>
<dbReference type="EMBL" id="AGSI01000002">
    <property type="protein sequence ID" value="EIE26712.1"/>
    <property type="molecule type" value="Genomic_DNA"/>
</dbReference>
<evidence type="ECO:0000313" key="8">
    <source>
        <dbReference type="EMBL" id="EIE26712.1"/>
    </source>
</evidence>
<dbReference type="InterPro" id="IPR011011">
    <property type="entry name" value="Znf_FYVE_PHD"/>
</dbReference>
<dbReference type="SUPFAM" id="SSF57903">
    <property type="entry name" value="FYVE/PHD zinc finger"/>
    <property type="match status" value="1"/>
</dbReference>
<dbReference type="STRING" id="574566.I0Z7U3"/>
<evidence type="ECO:0000256" key="2">
    <source>
        <dbReference type="ARBA" id="ARBA00022723"/>
    </source>
</evidence>
<dbReference type="GeneID" id="17044722"/>
<dbReference type="Gene3D" id="3.40.50.10810">
    <property type="entry name" value="Tandem AAA-ATPase domain"/>
    <property type="match status" value="1"/>
</dbReference>
<comment type="caution">
    <text evidence="8">The sequence shown here is derived from an EMBL/GenBank/DDBJ whole genome shotgun (WGS) entry which is preliminary data.</text>
</comment>
<proteinExistence type="inferred from homology"/>
<feature type="compositionally biased region" description="Basic and acidic residues" evidence="6">
    <location>
        <begin position="1093"/>
        <end position="1103"/>
    </location>
</feature>